<feature type="transmembrane region" description="Helical" evidence="1">
    <location>
        <begin position="87"/>
        <end position="109"/>
    </location>
</feature>
<keyword evidence="1" id="KW-0812">Transmembrane</keyword>
<gene>
    <name evidence="2" type="ORF">MAIT1_01738</name>
</gene>
<dbReference type="AlphaFoldDB" id="A0A1Y2K280"/>
<keyword evidence="3" id="KW-1185">Reference proteome</keyword>
<feature type="transmembrane region" description="Helical" evidence="1">
    <location>
        <begin position="228"/>
        <end position="249"/>
    </location>
</feature>
<feature type="transmembrane region" description="Helical" evidence="1">
    <location>
        <begin position="410"/>
        <end position="430"/>
    </location>
</feature>
<accession>A0A1Y2K280</accession>
<name>A0A1Y2K280_9PROT</name>
<sequence length="639" mass="70726">MERSNMAAPLLYDAIAKRGRWLGPTLLWLLGLGLAWYTWRKTGNPLIDVGRELYIPWRMQFGEWPIRDIFHEYGLLSDLLMAAAFKLFGATLQIFLLFNLTLIALFCWGLHRFTARLFDPFSAFLVTGAFLALFAFNAHLDGAMFNFASPYALEAPHGTVLALILAVLLWRMEHQPTPRLALGAGLTLGAVALTKLEIFAAAACMSVGFLLLMALMGRARILFGRVGAAFAVGVVAPPLLLFTGLLTIATPMEALRMTGGVFLQALNMDVTHVNRTFAESLFGLDAWRVNLLLMAGGTTLYGGLIWWARRIARKQRDPARRAGLWLVVLCLILSVGALWDELILRTLGSALMRALPLINAIAAVWLGYRLWREKDLRAPWASAALLLFLLACLAVPLMGRMLLAVGLQMYGFYLALPGFLLAVLLAAGLTPRLPAWSNAAPSWHRAFVLAFALPILLGPLQRSVEGYRLRTEPLAEGANRSYYFARSLTPVAPILNQTLHKARAYTTTEQTLAVLPEGVYLNFLAQRSNPTGLINLAADMRFFGGEERVLQAFADNPPDVIVHVTRRMWQYGKAAFGVEESFGKPLMTWVRAHYTLSDRIGDSPYANEGFGVHIWRLRSATGRPADESPPLILLPRATP</sequence>
<protein>
    <submittedName>
        <fullName evidence="2">Putative 4-amino-4-deoxy-L-arabinose transferase-like protein</fullName>
    </submittedName>
</protein>
<dbReference type="GO" id="GO:0016740">
    <property type="term" value="F:transferase activity"/>
    <property type="evidence" value="ECO:0007669"/>
    <property type="project" value="UniProtKB-KW"/>
</dbReference>
<keyword evidence="2" id="KW-0808">Transferase</keyword>
<keyword evidence="1" id="KW-0472">Membrane</keyword>
<keyword evidence="1" id="KW-1133">Transmembrane helix</keyword>
<evidence type="ECO:0000313" key="3">
    <source>
        <dbReference type="Proteomes" id="UP000194003"/>
    </source>
</evidence>
<evidence type="ECO:0000256" key="1">
    <source>
        <dbReference type="SAM" id="Phobius"/>
    </source>
</evidence>
<feature type="transmembrane region" description="Helical" evidence="1">
    <location>
        <begin position="121"/>
        <end position="139"/>
    </location>
</feature>
<dbReference type="Proteomes" id="UP000194003">
    <property type="component" value="Unassembled WGS sequence"/>
</dbReference>
<feature type="transmembrane region" description="Helical" evidence="1">
    <location>
        <begin position="319"/>
        <end position="339"/>
    </location>
</feature>
<feature type="transmembrane region" description="Helical" evidence="1">
    <location>
        <begin position="151"/>
        <end position="170"/>
    </location>
</feature>
<proteinExistence type="predicted"/>
<feature type="transmembrane region" description="Helical" evidence="1">
    <location>
        <begin position="199"/>
        <end position="216"/>
    </location>
</feature>
<feature type="transmembrane region" description="Helical" evidence="1">
    <location>
        <begin position="380"/>
        <end position="398"/>
    </location>
</feature>
<feature type="transmembrane region" description="Helical" evidence="1">
    <location>
        <begin position="287"/>
        <end position="307"/>
    </location>
</feature>
<feature type="transmembrane region" description="Helical" evidence="1">
    <location>
        <begin position="21"/>
        <end position="39"/>
    </location>
</feature>
<comment type="caution">
    <text evidence="2">The sequence shown here is derived from an EMBL/GenBank/DDBJ whole genome shotgun (WGS) entry which is preliminary data.</text>
</comment>
<dbReference type="EMBL" id="LVJN01000020">
    <property type="protein sequence ID" value="OSM01716.1"/>
    <property type="molecule type" value="Genomic_DNA"/>
</dbReference>
<feature type="transmembrane region" description="Helical" evidence="1">
    <location>
        <begin position="177"/>
        <end position="193"/>
    </location>
</feature>
<organism evidence="2 3">
    <name type="scientific">Magnetofaba australis IT-1</name>
    <dbReference type="NCBI Taxonomy" id="1434232"/>
    <lineage>
        <taxon>Bacteria</taxon>
        <taxon>Pseudomonadati</taxon>
        <taxon>Pseudomonadota</taxon>
        <taxon>Magnetococcia</taxon>
        <taxon>Magnetococcales</taxon>
        <taxon>Magnetococcaceae</taxon>
        <taxon>Magnetofaba</taxon>
    </lineage>
</organism>
<evidence type="ECO:0000313" key="2">
    <source>
        <dbReference type="EMBL" id="OSM01716.1"/>
    </source>
</evidence>
<dbReference type="STRING" id="1434232.MAIT1_01738"/>
<feature type="transmembrane region" description="Helical" evidence="1">
    <location>
        <begin position="442"/>
        <end position="460"/>
    </location>
</feature>
<reference evidence="2 3" key="1">
    <citation type="journal article" date="2016" name="BMC Genomics">
        <title>Combined genomic and structural analyses of a cultured magnetotactic bacterium reveals its niche adaptation to a dynamic environment.</title>
        <authorList>
            <person name="Araujo A.C."/>
            <person name="Morillo V."/>
            <person name="Cypriano J."/>
            <person name="Teixeira L.C."/>
            <person name="Leao P."/>
            <person name="Lyra S."/>
            <person name="Almeida L.G."/>
            <person name="Bazylinski D.A."/>
            <person name="Vasconcellos A.T."/>
            <person name="Abreu F."/>
            <person name="Lins U."/>
        </authorList>
    </citation>
    <scope>NUCLEOTIDE SEQUENCE [LARGE SCALE GENOMIC DNA]</scope>
    <source>
        <strain evidence="2 3">IT-1</strain>
    </source>
</reference>
<feature type="transmembrane region" description="Helical" evidence="1">
    <location>
        <begin position="351"/>
        <end position="368"/>
    </location>
</feature>